<evidence type="ECO:0000313" key="2">
    <source>
        <dbReference type="EMBL" id="VVD86177.1"/>
    </source>
</evidence>
<protein>
    <submittedName>
        <fullName evidence="2">Uncharacterized protein</fullName>
    </submittedName>
</protein>
<reference evidence="2 3" key="1">
    <citation type="submission" date="2019-08" db="EMBL/GenBank/DDBJ databases">
        <authorList>
            <person name="Peeters C."/>
        </authorList>
    </citation>
    <scope>NUCLEOTIDE SEQUENCE [LARGE SCALE GENOMIC DNA]</scope>
    <source>
        <strain evidence="2 3">LMG 31112</strain>
    </source>
</reference>
<sequence length="78" mass="8440">MGTGREGEPVESVSCTYGGHRSVTRTARDGRTHQRVWSGAPQGRHDHPLPMGPWNSCSSRTTSWATSAMALRISMSAV</sequence>
<dbReference type="EMBL" id="CABPSM010000003">
    <property type="protein sequence ID" value="VVD86177.1"/>
    <property type="molecule type" value="Genomic_DNA"/>
</dbReference>
<accession>A0A5E4TED3</accession>
<dbReference type="AlphaFoldDB" id="A0A5E4TED3"/>
<name>A0A5E4TED3_9BURK</name>
<organism evidence="2 3">
    <name type="scientific">Pandoraea horticolens</name>
    <dbReference type="NCBI Taxonomy" id="2508298"/>
    <lineage>
        <taxon>Bacteria</taxon>
        <taxon>Pseudomonadati</taxon>
        <taxon>Pseudomonadota</taxon>
        <taxon>Betaproteobacteria</taxon>
        <taxon>Burkholderiales</taxon>
        <taxon>Burkholderiaceae</taxon>
        <taxon>Pandoraea</taxon>
    </lineage>
</organism>
<proteinExistence type="predicted"/>
<evidence type="ECO:0000313" key="3">
    <source>
        <dbReference type="Proteomes" id="UP000343317"/>
    </source>
</evidence>
<feature type="region of interest" description="Disordered" evidence="1">
    <location>
        <begin position="25"/>
        <end position="52"/>
    </location>
</feature>
<evidence type="ECO:0000256" key="1">
    <source>
        <dbReference type="SAM" id="MobiDB-lite"/>
    </source>
</evidence>
<dbReference type="Proteomes" id="UP000343317">
    <property type="component" value="Unassembled WGS sequence"/>
</dbReference>
<keyword evidence="3" id="KW-1185">Reference proteome</keyword>
<gene>
    <name evidence="2" type="ORF">PHO31112_01372</name>
</gene>